<proteinExistence type="predicted"/>
<dbReference type="EMBL" id="GISG01237790">
    <property type="protein sequence ID" value="MBA4668047.1"/>
    <property type="molecule type" value="Transcribed_RNA"/>
</dbReference>
<name>A0A7C9EM77_OPUST</name>
<reference evidence="1" key="1">
    <citation type="journal article" date="2013" name="J. Plant Res.">
        <title>Effect of fungi and light on seed germination of three Opuntia species from semiarid lands of central Mexico.</title>
        <authorList>
            <person name="Delgado-Sanchez P."/>
            <person name="Jimenez-Bremont J.F."/>
            <person name="Guerrero-Gonzalez Mde L."/>
            <person name="Flores J."/>
        </authorList>
    </citation>
    <scope>NUCLEOTIDE SEQUENCE</scope>
    <source>
        <tissue evidence="1">Cladode</tissue>
    </source>
</reference>
<sequence length="112" mass="12650">MRGSFNIFVANQSVTPSTERSPSYLTRQLEALQPRGIAIRDGRPLRKKGCPVGFLSARFETSSNSPSSTTPVFATSPNRIAIFFHLLKNCLHRMLPFEYTWIKDDLPFSITD</sequence>
<accession>A0A7C9EM77</accession>
<dbReference type="AlphaFoldDB" id="A0A7C9EM77"/>
<protein>
    <submittedName>
        <fullName evidence="1">Uncharacterized protein</fullName>
    </submittedName>
</protein>
<dbReference type="EMBL" id="GISG01237789">
    <property type="protein sequence ID" value="MBA4668046.1"/>
    <property type="molecule type" value="Transcribed_RNA"/>
</dbReference>
<evidence type="ECO:0000313" key="1">
    <source>
        <dbReference type="EMBL" id="MBA4668045.1"/>
    </source>
</evidence>
<reference evidence="1" key="2">
    <citation type="submission" date="2020-07" db="EMBL/GenBank/DDBJ databases">
        <authorList>
            <person name="Vera ALvarez R."/>
            <person name="Arias-Moreno D.M."/>
            <person name="Jimenez-Jacinto V."/>
            <person name="Jimenez-Bremont J.F."/>
            <person name="Swaminathan K."/>
            <person name="Moose S.P."/>
            <person name="Guerrero-Gonzalez M.L."/>
            <person name="Marino-Ramirez L."/>
            <person name="Landsman D."/>
            <person name="Rodriguez-Kessler M."/>
            <person name="Delgado-Sanchez P."/>
        </authorList>
    </citation>
    <scope>NUCLEOTIDE SEQUENCE</scope>
    <source>
        <tissue evidence="1">Cladode</tissue>
    </source>
</reference>
<organism evidence="1">
    <name type="scientific">Opuntia streptacantha</name>
    <name type="common">Prickly pear cactus</name>
    <name type="synonym">Opuntia cardona</name>
    <dbReference type="NCBI Taxonomy" id="393608"/>
    <lineage>
        <taxon>Eukaryota</taxon>
        <taxon>Viridiplantae</taxon>
        <taxon>Streptophyta</taxon>
        <taxon>Embryophyta</taxon>
        <taxon>Tracheophyta</taxon>
        <taxon>Spermatophyta</taxon>
        <taxon>Magnoliopsida</taxon>
        <taxon>eudicotyledons</taxon>
        <taxon>Gunneridae</taxon>
        <taxon>Pentapetalae</taxon>
        <taxon>Caryophyllales</taxon>
        <taxon>Cactineae</taxon>
        <taxon>Cactaceae</taxon>
        <taxon>Opuntioideae</taxon>
        <taxon>Opuntia</taxon>
    </lineage>
</organism>
<dbReference type="EMBL" id="GISG01237788">
    <property type="protein sequence ID" value="MBA4668045.1"/>
    <property type="molecule type" value="Transcribed_RNA"/>
</dbReference>